<gene>
    <name evidence="2" type="ORF">AM231_03925</name>
</gene>
<dbReference type="NCBIfam" id="TIGR02876">
    <property type="entry name" value="spore_yqfD"/>
    <property type="match status" value="1"/>
</dbReference>
<sequence>MKIPTMIHLRGYLTLTVRGEHVEAFINSLAKAGIPVWDVTPTGAHSAELKLLLKDFRRLRPLLKRTGCRTRIKERNGYPFRARRLLKRKAFVIGVVMFFAILLALSSMVWNVEVEGNATIASEDVLDAAKQEGLYPFQWIFKLQSMDKLSGNITARLPGASWVGVERNGTRIRIQIVEASMPEKPPLQNPRHLISTRDAVITYIYAEKGVPKVAINSRVKKGDILISGVLGDEENSERIVAKGEVKGLVWHEYDIEIPLVTTHKVYTGEGKKRSYVVFGDRAVQLWGYGKIPFSQQETLTFYDPLTWRSRSLPLGWMTEKIMEVTEVQRSITEEEAKKEGIEGARRDILAKYGANSKFISQKILHDKRENGKVYMKVLFEVEETIAKELPIVYDQGE</sequence>
<protein>
    <submittedName>
        <fullName evidence="2">Sporulation protein</fullName>
    </submittedName>
</protein>
<dbReference type="RefSeq" id="WP_054401411.1">
    <property type="nucleotide sequence ID" value="NZ_LIUT01000001.1"/>
</dbReference>
<evidence type="ECO:0000313" key="3">
    <source>
        <dbReference type="Proteomes" id="UP000036932"/>
    </source>
</evidence>
<dbReference type="InterPro" id="IPR010690">
    <property type="entry name" value="YqfD"/>
</dbReference>
<keyword evidence="3" id="KW-1185">Reference proteome</keyword>
<dbReference type="PIRSF" id="PIRSF029895">
    <property type="entry name" value="SpoIV"/>
    <property type="match status" value="1"/>
</dbReference>
<dbReference type="EMBL" id="LIUT01000001">
    <property type="protein sequence ID" value="KOR88380.1"/>
    <property type="molecule type" value="Genomic_DNA"/>
</dbReference>
<dbReference type="OrthoDB" id="1640349at2"/>
<dbReference type="PATRIC" id="fig|1705565.3.peg.2663"/>
<evidence type="ECO:0000256" key="1">
    <source>
        <dbReference type="SAM" id="Phobius"/>
    </source>
</evidence>
<feature type="transmembrane region" description="Helical" evidence="1">
    <location>
        <begin position="90"/>
        <end position="110"/>
    </location>
</feature>
<proteinExistence type="predicted"/>
<evidence type="ECO:0000313" key="2">
    <source>
        <dbReference type="EMBL" id="KOR88380.1"/>
    </source>
</evidence>
<accession>A0A0M1P281</accession>
<organism evidence="2 3">
    <name type="scientific">Paenibacillus solani</name>
    <dbReference type="NCBI Taxonomy" id="1705565"/>
    <lineage>
        <taxon>Bacteria</taxon>
        <taxon>Bacillati</taxon>
        <taxon>Bacillota</taxon>
        <taxon>Bacilli</taxon>
        <taxon>Bacillales</taxon>
        <taxon>Paenibacillaceae</taxon>
        <taxon>Paenibacillus</taxon>
    </lineage>
</organism>
<reference evidence="3" key="1">
    <citation type="submission" date="2015-08" db="EMBL/GenBank/DDBJ databases">
        <title>Genome sequencing project for genomic taxonomy and phylogenomics of Bacillus-like bacteria.</title>
        <authorList>
            <person name="Liu B."/>
            <person name="Wang J."/>
            <person name="Zhu Y."/>
            <person name="Liu G."/>
            <person name="Chen Q."/>
            <person name="Chen Z."/>
            <person name="Lan J."/>
            <person name="Che J."/>
            <person name="Ge C."/>
            <person name="Shi H."/>
            <person name="Pan Z."/>
            <person name="Liu X."/>
        </authorList>
    </citation>
    <scope>NUCLEOTIDE SEQUENCE [LARGE SCALE GENOMIC DNA]</scope>
    <source>
        <strain evidence="3">FJAT-22460</strain>
    </source>
</reference>
<comment type="caution">
    <text evidence="2">The sequence shown here is derived from an EMBL/GenBank/DDBJ whole genome shotgun (WGS) entry which is preliminary data.</text>
</comment>
<name>A0A0M1P281_9BACL</name>
<keyword evidence="1" id="KW-0472">Membrane</keyword>
<keyword evidence="1" id="KW-1133">Transmembrane helix</keyword>
<dbReference type="AlphaFoldDB" id="A0A0M1P281"/>
<dbReference type="Proteomes" id="UP000036932">
    <property type="component" value="Unassembled WGS sequence"/>
</dbReference>
<keyword evidence="1" id="KW-0812">Transmembrane</keyword>
<dbReference type="Pfam" id="PF06898">
    <property type="entry name" value="YqfD"/>
    <property type="match status" value="1"/>
</dbReference>